<dbReference type="EMBL" id="CP043732">
    <property type="protein sequence ID" value="QMU95808.1"/>
    <property type="molecule type" value="Genomic_DNA"/>
</dbReference>
<keyword evidence="1" id="KW-1133">Transmembrane helix</keyword>
<name>A0A7D8AJS1_9MICO</name>
<sequence>MRPSSRSERSRSLLDDETGSAALEFIVAGVLLLVPLVYLVLLLGAVQEQTLGAEAAARHTARVIGQAPDARTAAERGDAVLAGVIREYNMDADAVDVAITCRPRADECPTAGATVIVTVRTEVALPLMPPIFGLDELAAIPVEAQAAQKISRLWGDR</sequence>
<dbReference type="RefSeq" id="WP_182253600.1">
    <property type="nucleotide sequence ID" value="NZ_CP043732.1"/>
</dbReference>
<evidence type="ECO:0000256" key="1">
    <source>
        <dbReference type="SAM" id="Phobius"/>
    </source>
</evidence>
<gene>
    <name evidence="2" type="ORF">FVO59_00260</name>
</gene>
<accession>A0A7D8AJS1</accession>
<feature type="transmembrane region" description="Helical" evidence="1">
    <location>
        <begin position="21"/>
        <end position="46"/>
    </location>
</feature>
<reference evidence="2 3" key="1">
    <citation type="journal article" date="2020" name="Front. Microbiol.">
        <title>Design of Bacterial Strain-Specific qPCR Assays Using NGS Data and Publicly Available Resources and Its Application to Track Biocontrol Strains.</title>
        <authorList>
            <person name="Hernandez I."/>
            <person name="Sant C."/>
            <person name="Martinez R."/>
            <person name="Fernandez C."/>
        </authorList>
    </citation>
    <scope>NUCLEOTIDE SEQUENCE [LARGE SCALE GENOMIC DNA]</scope>
    <source>
        <strain evidence="2 3">B24</strain>
    </source>
</reference>
<evidence type="ECO:0000313" key="3">
    <source>
        <dbReference type="Proteomes" id="UP000515708"/>
    </source>
</evidence>
<proteinExistence type="predicted"/>
<dbReference type="AlphaFoldDB" id="A0A7D8AJS1"/>
<dbReference type="Proteomes" id="UP000515708">
    <property type="component" value="Chromosome"/>
</dbReference>
<keyword evidence="1" id="KW-0812">Transmembrane</keyword>
<protein>
    <submittedName>
        <fullName evidence="2">TadE family protein</fullName>
    </submittedName>
</protein>
<keyword evidence="1" id="KW-0472">Membrane</keyword>
<evidence type="ECO:0000313" key="2">
    <source>
        <dbReference type="EMBL" id="QMU95808.1"/>
    </source>
</evidence>
<organism evidence="2 3">
    <name type="scientific">Microbacterium esteraromaticum</name>
    <dbReference type="NCBI Taxonomy" id="57043"/>
    <lineage>
        <taxon>Bacteria</taxon>
        <taxon>Bacillati</taxon>
        <taxon>Actinomycetota</taxon>
        <taxon>Actinomycetes</taxon>
        <taxon>Micrococcales</taxon>
        <taxon>Microbacteriaceae</taxon>
        <taxon>Microbacterium</taxon>
    </lineage>
</organism>